<keyword evidence="1" id="KW-0472">Membrane</keyword>
<keyword evidence="1" id="KW-0812">Transmembrane</keyword>
<proteinExistence type="predicted"/>
<feature type="transmembrane region" description="Helical" evidence="1">
    <location>
        <begin position="27"/>
        <end position="49"/>
    </location>
</feature>
<evidence type="ECO:0000256" key="1">
    <source>
        <dbReference type="SAM" id="Phobius"/>
    </source>
</evidence>
<keyword evidence="1" id="KW-1133">Transmembrane helix</keyword>
<accession>A0ABT7PHD0</accession>
<dbReference type="Proteomes" id="UP001239462">
    <property type="component" value="Unassembled WGS sequence"/>
</dbReference>
<sequence>MSRCNPYSPSALAPIASERIRFRDQHLLLQALLFSMFYFVGFCLLVAVVSGLTEVPQVFAGVLEDFAGIWLPQLIFALIPYVTVRALTIGRFVRPSCWSFCLAGVVTFPFFHFYATALIRDWDAPLIYNVIAHLLSVISAIVIEFLVLAYFGRLVKQCQNAGA</sequence>
<evidence type="ECO:0000313" key="3">
    <source>
        <dbReference type="Proteomes" id="UP001239462"/>
    </source>
</evidence>
<comment type="caution">
    <text evidence="2">The sequence shown here is derived from an EMBL/GenBank/DDBJ whole genome shotgun (WGS) entry which is preliminary data.</text>
</comment>
<feature type="transmembrane region" description="Helical" evidence="1">
    <location>
        <begin position="69"/>
        <end position="88"/>
    </location>
</feature>
<protein>
    <submittedName>
        <fullName evidence="2">Uncharacterized protein</fullName>
    </submittedName>
</protein>
<reference evidence="2 3" key="1">
    <citation type="submission" date="2023-06" db="EMBL/GenBank/DDBJ databases">
        <title>Roseiconus lacunae JC819 isolated from Gulf of Mannar region, Tamil Nadu.</title>
        <authorList>
            <person name="Pk S."/>
            <person name="Ch S."/>
            <person name="Ch V.R."/>
        </authorList>
    </citation>
    <scope>NUCLEOTIDE SEQUENCE [LARGE SCALE GENOMIC DNA]</scope>
    <source>
        <strain evidence="2 3">JC819</strain>
    </source>
</reference>
<gene>
    <name evidence="2" type="ORF">QTN89_10740</name>
</gene>
<organism evidence="2 3">
    <name type="scientific">Roseiconus lacunae</name>
    <dbReference type="NCBI Taxonomy" id="2605694"/>
    <lineage>
        <taxon>Bacteria</taxon>
        <taxon>Pseudomonadati</taxon>
        <taxon>Planctomycetota</taxon>
        <taxon>Planctomycetia</taxon>
        <taxon>Pirellulales</taxon>
        <taxon>Pirellulaceae</taxon>
        <taxon>Roseiconus</taxon>
    </lineage>
</organism>
<dbReference type="RefSeq" id="WP_289163468.1">
    <property type="nucleotide sequence ID" value="NZ_JASZZN010000007.1"/>
</dbReference>
<keyword evidence="3" id="KW-1185">Reference proteome</keyword>
<name>A0ABT7PHD0_9BACT</name>
<evidence type="ECO:0000313" key="2">
    <source>
        <dbReference type="EMBL" id="MDM4015909.1"/>
    </source>
</evidence>
<feature type="transmembrane region" description="Helical" evidence="1">
    <location>
        <begin position="100"/>
        <end position="120"/>
    </location>
</feature>
<dbReference type="EMBL" id="JASZZN010000007">
    <property type="protein sequence ID" value="MDM4015909.1"/>
    <property type="molecule type" value="Genomic_DNA"/>
</dbReference>
<feature type="transmembrane region" description="Helical" evidence="1">
    <location>
        <begin position="126"/>
        <end position="151"/>
    </location>
</feature>